<gene>
    <name evidence="2" type="ORF">FXF49_02575</name>
</gene>
<dbReference type="Gene3D" id="1.20.1640.10">
    <property type="entry name" value="Multidrug efflux transporter AcrB transmembrane domain"/>
    <property type="match status" value="1"/>
</dbReference>
<keyword evidence="1" id="KW-0812">Transmembrane</keyword>
<evidence type="ECO:0000313" key="2">
    <source>
        <dbReference type="EMBL" id="TYB34347.1"/>
    </source>
</evidence>
<dbReference type="GO" id="GO:0042910">
    <property type="term" value="F:xenobiotic transmembrane transporter activity"/>
    <property type="evidence" value="ECO:0007669"/>
    <property type="project" value="TreeGrafter"/>
</dbReference>
<evidence type="ECO:0000256" key="1">
    <source>
        <dbReference type="SAM" id="Phobius"/>
    </source>
</evidence>
<dbReference type="InterPro" id="IPR001036">
    <property type="entry name" value="Acrflvin-R"/>
</dbReference>
<dbReference type="PANTHER" id="PTHR32063:SF16">
    <property type="entry name" value="CATION EFFLUX SYSTEM (ACRB_ACRD_ACRF FAMILY)"/>
    <property type="match status" value="1"/>
</dbReference>
<protein>
    <submittedName>
        <fullName evidence="2">Efflux RND transporter permease subunit</fullName>
    </submittedName>
</protein>
<dbReference type="SUPFAM" id="SSF82693">
    <property type="entry name" value="Multidrug efflux transporter AcrB pore domain, PN1, PN2, PC1 and PC2 subdomains"/>
    <property type="match status" value="1"/>
</dbReference>
<proteinExistence type="predicted"/>
<dbReference type="GO" id="GO:0005886">
    <property type="term" value="C:plasma membrane"/>
    <property type="evidence" value="ECO:0007669"/>
    <property type="project" value="TreeGrafter"/>
</dbReference>
<evidence type="ECO:0000313" key="3">
    <source>
        <dbReference type="Proteomes" id="UP000323337"/>
    </source>
</evidence>
<keyword evidence="1" id="KW-1133">Transmembrane helix</keyword>
<dbReference type="EMBL" id="VSIV01000061">
    <property type="protein sequence ID" value="TYB34347.1"/>
    <property type="molecule type" value="Genomic_DNA"/>
</dbReference>
<dbReference type="AlphaFoldDB" id="A0A5D0MKY9"/>
<feature type="non-terminal residue" evidence="2">
    <location>
        <position position="261"/>
    </location>
</feature>
<dbReference type="InterPro" id="IPR027463">
    <property type="entry name" value="AcrB_DN_DC_subdom"/>
</dbReference>
<accession>A0A5D0MKY9</accession>
<dbReference type="RefSeq" id="WP_303700352.1">
    <property type="nucleotide sequence ID" value="NZ_VSIV01000061.1"/>
</dbReference>
<dbReference type="Gene3D" id="3.30.70.1320">
    <property type="entry name" value="Multidrug efflux transporter AcrB pore domain like"/>
    <property type="match status" value="1"/>
</dbReference>
<organism evidence="2 3">
    <name type="scientific">Flexistipes sinusarabici</name>
    <dbReference type="NCBI Taxonomy" id="2352"/>
    <lineage>
        <taxon>Bacteria</taxon>
        <taxon>Pseudomonadati</taxon>
        <taxon>Deferribacterota</taxon>
        <taxon>Deferribacteres</taxon>
        <taxon>Deferribacterales</taxon>
        <taxon>Flexistipitaceae</taxon>
        <taxon>Flexistipes</taxon>
    </lineage>
</organism>
<dbReference type="Gene3D" id="3.30.2090.10">
    <property type="entry name" value="Multidrug efflux transporter AcrB TolC docking domain, DN and DC subdomains"/>
    <property type="match status" value="1"/>
</dbReference>
<dbReference type="Proteomes" id="UP000323337">
    <property type="component" value="Unassembled WGS sequence"/>
</dbReference>
<dbReference type="PANTHER" id="PTHR32063">
    <property type="match status" value="1"/>
</dbReference>
<dbReference type="Pfam" id="PF00873">
    <property type="entry name" value="ACR_tran"/>
    <property type="match status" value="1"/>
</dbReference>
<sequence>MAENNEKKHINTEPVCDYSDNLEVLEMGLAERVSKLFIKSKITPLLVIASLFIGIVSVIYTPKEEEPQIVVPMVDIFVPYPGADVDSVEKYVTEPLSKIMWEIPGVKYVYSTAMDDMGLVTVRFEVGEDEQKSITNLKTKIDYNMDRMPSGVENPIIKSRSINDVPQVTVTLWSKEVDGYLLRQIAGEVEHRLKSVEDVSITDIKGGYEKVVRIEPDTAKLDAYNIDFLKIMRSLKVSHDSLNTGNIIRNDEVIYMSAGNF</sequence>
<keyword evidence="1" id="KW-0472">Membrane</keyword>
<feature type="transmembrane region" description="Helical" evidence="1">
    <location>
        <begin position="42"/>
        <end position="60"/>
    </location>
</feature>
<reference evidence="2 3" key="1">
    <citation type="submission" date="2019-08" db="EMBL/GenBank/DDBJ databases">
        <title>Genomic characterization of a novel candidate phylum (ARYD3) from a high temperature, high salinity tertiary oil reservoir in north central Oklahoma, USA.</title>
        <authorList>
            <person name="Youssef N.H."/>
            <person name="Yadav A."/>
            <person name="Elshahed M.S."/>
        </authorList>
    </citation>
    <scope>NUCLEOTIDE SEQUENCE [LARGE SCALE GENOMIC DNA]</scope>
    <source>
        <strain evidence="2">ARYD1</strain>
    </source>
</reference>
<name>A0A5D0MKY9_FLESI</name>
<dbReference type="Gene3D" id="3.30.70.1430">
    <property type="entry name" value="Multidrug efflux transporter AcrB pore domain"/>
    <property type="match status" value="1"/>
</dbReference>
<comment type="caution">
    <text evidence="2">The sequence shown here is derived from an EMBL/GenBank/DDBJ whole genome shotgun (WGS) entry which is preliminary data.</text>
</comment>